<evidence type="ECO:0000313" key="3">
    <source>
        <dbReference type="WBParaSite" id="BPAG_0000065201-mRNA-1"/>
    </source>
</evidence>
<dbReference type="Proteomes" id="UP000278627">
    <property type="component" value="Unassembled WGS sequence"/>
</dbReference>
<reference evidence="1 2" key="2">
    <citation type="submission" date="2018-11" db="EMBL/GenBank/DDBJ databases">
        <authorList>
            <consortium name="Pathogen Informatics"/>
        </authorList>
    </citation>
    <scope>NUCLEOTIDE SEQUENCE [LARGE SCALE GENOMIC DNA]</scope>
</reference>
<protein>
    <submittedName>
        <fullName evidence="1 3">Uncharacterized protein</fullName>
    </submittedName>
</protein>
<evidence type="ECO:0000313" key="2">
    <source>
        <dbReference type="Proteomes" id="UP000278627"/>
    </source>
</evidence>
<evidence type="ECO:0000313" key="1">
    <source>
        <dbReference type="EMBL" id="VDN81839.1"/>
    </source>
</evidence>
<organism evidence="3">
    <name type="scientific">Brugia pahangi</name>
    <name type="common">Filarial nematode worm</name>
    <dbReference type="NCBI Taxonomy" id="6280"/>
    <lineage>
        <taxon>Eukaryota</taxon>
        <taxon>Metazoa</taxon>
        <taxon>Ecdysozoa</taxon>
        <taxon>Nematoda</taxon>
        <taxon>Chromadorea</taxon>
        <taxon>Rhabditida</taxon>
        <taxon>Spirurina</taxon>
        <taxon>Spiruromorpha</taxon>
        <taxon>Filarioidea</taxon>
        <taxon>Onchocercidae</taxon>
        <taxon>Brugia</taxon>
    </lineage>
</organism>
<dbReference type="WBParaSite" id="BPAG_0000065201-mRNA-1">
    <property type="protein sequence ID" value="BPAG_0000065201-mRNA-1"/>
    <property type="gene ID" value="BPAG_0000065201"/>
</dbReference>
<keyword evidence="2" id="KW-1185">Reference proteome</keyword>
<proteinExistence type="predicted"/>
<name>A0A0N4SY58_BRUPA</name>
<gene>
    <name evidence="1" type="ORF">BPAG_LOCUS653</name>
</gene>
<reference evidence="3" key="1">
    <citation type="submission" date="2017-02" db="UniProtKB">
        <authorList>
            <consortium name="WormBaseParasite"/>
        </authorList>
    </citation>
    <scope>IDENTIFICATION</scope>
</reference>
<sequence length="76" mass="8775">MRYRRSKPYLYDMADNSMHRITQESQGKTRLYLPLKGRVLPVVGVDHISLCLEQKGGKLGERDFFAKMGNTNVYPV</sequence>
<dbReference type="AlphaFoldDB" id="A0A0N4SY58"/>
<accession>A0A0N4SY58</accession>
<dbReference type="EMBL" id="UZAD01000033">
    <property type="protein sequence ID" value="VDN81839.1"/>
    <property type="molecule type" value="Genomic_DNA"/>
</dbReference>